<proteinExistence type="predicted"/>
<dbReference type="SUPFAM" id="SSF52096">
    <property type="entry name" value="ClpP/crotonase"/>
    <property type="match status" value="1"/>
</dbReference>
<dbReference type="InterPro" id="IPR029045">
    <property type="entry name" value="ClpP/crotonase-like_dom_sf"/>
</dbReference>
<name>A0A2B4S0H0_STYPI</name>
<accession>A0A2B4S0H0</accession>
<dbReference type="AlphaFoldDB" id="A0A2B4S0H0"/>
<dbReference type="EMBL" id="LSMT01000255">
    <property type="protein sequence ID" value="PFX21985.1"/>
    <property type="molecule type" value="Genomic_DNA"/>
</dbReference>
<organism evidence="1 2">
    <name type="scientific">Stylophora pistillata</name>
    <name type="common">Smooth cauliflower coral</name>
    <dbReference type="NCBI Taxonomy" id="50429"/>
    <lineage>
        <taxon>Eukaryota</taxon>
        <taxon>Metazoa</taxon>
        <taxon>Cnidaria</taxon>
        <taxon>Anthozoa</taxon>
        <taxon>Hexacorallia</taxon>
        <taxon>Scleractinia</taxon>
        <taxon>Astrocoeniina</taxon>
        <taxon>Pocilloporidae</taxon>
        <taxon>Stylophora</taxon>
    </lineage>
</organism>
<gene>
    <name evidence="1" type="primary">caiD</name>
    <name evidence="1" type="ORF">AWC38_SpisGene13505</name>
</gene>
<protein>
    <submittedName>
        <fullName evidence="1">Carnitinyl-CoA dehydratase</fullName>
    </submittedName>
</protein>
<keyword evidence="2" id="KW-1185">Reference proteome</keyword>
<dbReference type="CDD" id="cd06558">
    <property type="entry name" value="crotonase-like"/>
    <property type="match status" value="1"/>
</dbReference>
<dbReference type="PANTHER" id="PTHR11941">
    <property type="entry name" value="ENOYL-COA HYDRATASE-RELATED"/>
    <property type="match status" value="1"/>
</dbReference>
<dbReference type="InterPro" id="IPR001753">
    <property type="entry name" value="Enoyl-CoA_hydra/iso"/>
</dbReference>
<evidence type="ECO:0000313" key="2">
    <source>
        <dbReference type="Proteomes" id="UP000225706"/>
    </source>
</evidence>
<dbReference type="GO" id="GO:0005777">
    <property type="term" value="C:peroxisome"/>
    <property type="evidence" value="ECO:0007669"/>
    <property type="project" value="TreeGrafter"/>
</dbReference>
<dbReference type="Proteomes" id="UP000225706">
    <property type="component" value="Unassembled WGS sequence"/>
</dbReference>
<dbReference type="GO" id="GO:0006635">
    <property type="term" value="P:fatty acid beta-oxidation"/>
    <property type="evidence" value="ECO:0007669"/>
    <property type="project" value="TreeGrafter"/>
</dbReference>
<reference evidence="2" key="1">
    <citation type="journal article" date="2017" name="bioRxiv">
        <title>Comparative analysis of the genomes of Stylophora pistillata and Acropora digitifera provides evidence for extensive differences between species of corals.</title>
        <authorList>
            <person name="Voolstra C.R."/>
            <person name="Li Y."/>
            <person name="Liew Y.J."/>
            <person name="Baumgarten S."/>
            <person name="Zoccola D."/>
            <person name="Flot J.-F."/>
            <person name="Tambutte S."/>
            <person name="Allemand D."/>
            <person name="Aranda M."/>
        </authorList>
    </citation>
    <scope>NUCLEOTIDE SEQUENCE [LARGE SCALE GENOMIC DNA]</scope>
</reference>
<dbReference type="GO" id="GO:0004165">
    <property type="term" value="F:delta(3)-delta(2)-enoyl-CoA isomerase activity"/>
    <property type="evidence" value="ECO:0007669"/>
    <property type="project" value="TreeGrafter"/>
</dbReference>
<comment type="caution">
    <text evidence="1">The sequence shown here is derived from an EMBL/GenBank/DDBJ whole genome shotgun (WGS) entry which is preliminary data.</text>
</comment>
<evidence type="ECO:0000313" key="1">
    <source>
        <dbReference type="EMBL" id="PFX21985.1"/>
    </source>
</evidence>
<dbReference type="OrthoDB" id="1696280at2759"/>
<dbReference type="Pfam" id="PF00378">
    <property type="entry name" value="ECH_1"/>
    <property type="match status" value="1"/>
</dbReference>
<dbReference type="PANTHER" id="PTHR11941:SF75">
    <property type="entry name" value="ENOYL-COA HYDRATASE_ISOMERASE FAMILY PROTEIN"/>
    <property type="match status" value="1"/>
</dbReference>
<sequence>MLLWMKSKGHTFAGGALLALAHDYRVMRTKKGWFSFPEVKYGMRFGIGNNLLMRVKIKDSKVIADAVFMGRQFVAEEALAGGIVHKICDIEKLLDTAVQMGKAAIGNITLNRDSVKHLKSDLYSDIISAFQSHILNHKSLLKSFAQFGRKSKL</sequence>
<dbReference type="Gene3D" id="3.90.226.10">
    <property type="entry name" value="2-enoyl-CoA Hydratase, Chain A, domain 1"/>
    <property type="match status" value="1"/>
</dbReference>
<dbReference type="STRING" id="50429.A0A2B4S0H0"/>